<comment type="caution">
    <text evidence="4">The sequence shown here is derived from an EMBL/GenBank/DDBJ whole genome shotgun (WGS) entry which is preliminary data.</text>
</comment>
<keyword evidence="2" id="KW-0812">Transmembrane</keyword>
<feature type="region of interest" description="Disordered" evidence="1">
    <location>
        <begin position="387"/>
        <end position="416"/>
    </location>
</feature>
<dbReference type="STRING" id="887898.HMPREF0551_0516"/>
<dbReference type="eggNOG" id="COG4961">
    <property type="taxonomic scope" value="Bacteria"/>
</dbReference>
<organism evidence="4 5">
    <name type="scientific">Lautropia mirabilis ATCC 51599</name>
    <dbReference type="NCBI Taxonomy" id="887898"/>
    <lineage>
        <taxon>Bacteria</taxon>
        <taxon>Pseudomonadati</taxon>
        <taxon>Pseudomonadota</taxon>
        <taxon>Betaproteobacteria</taxon>
        <taxon>Burkholderiales</taxon>
        <taxon>Burkholderiaceae</taxon>
        <taxon>Lautropia</taxon>
    </lineage>
</organism>
<proteinExistence type="predicted"/>
<evidence type="ECO:0000256" key="1">
    <source>
        <dbReference type="SAM" id="MobiDB-lite"/>
    </source>
</evidence>
<keyword evidence="2" id="KW-1133">Transmembrane helix</keyword>
<reference evidence="4 5" key="1">
    <citation type="submission" date="2010-12" db="EMBL/GenBank/DDBJ databases">
        <authorList>
            <person name="Muzny D."/>
            <person name="Qin X."/>
            <person name="Deng J."/>
            <person name="Jiang H."/>
            <person name="Liu Y."/>
            <person name="Qu J."/>
            <person name="Song X.-Z."/>
            <person name="Zhang L."/>
            <person name="Thornton R."/>
            <person name="Coyle M."/>
            <person name="Francisco L."/>
            <person name="Jackson L."/>
            <person name="Javaid M."/>
            <person name="Korchina V."/>
            <person name="Kovar C."/>
            <person name="Mata R."/>
            <person name="Mathew T."/>
            <person name="Ngo R."/>
            <person name="Nguyen L."/>
            <person name="Nguyen N."/>
            <person name="Okwuonu G."/>
            <person name="Ongeri F."/>
            <person name="Pham C."/>
            <person name="Simmons D."/>
            <person name="Wilczek-Boney K."/>
            <person name="Hale W."/>
            <person name="Jakkamsetti A."/>
            <person name="Pham P."/>
            <person name="Ruth R."/>
            <person name="San Lucas F."/>
            <person name="Warren J."/>
            <person name="Zhang J."/>
            <person name="Zhao Z."/>
            <person name="Zhou C."/>
            <person name="Zhu D."/>
            <person name="Lee S."/>
            <person name="Bess C."/>
            <person name="Blankenburg K."/>
            <person name="Forbes L."/>
            <person name="Fu Q."/>
            <person name="Gubbala S."/>
            <person name="Hirani K."/>
            <person name="Jayaseelan J.C."/>
            <person name="Lara F."/>
            <person name="Munidasa M."/>
            <person name="Palculict T."/>
            <person name="Patil S."/>
            <person name="Pu L.-L."/>
            <person name="Saada N."/>
            <person name="Tang L."/>
            <person name="Weissenberger G."/>
            <person name="Zhu Y."/>
            <person name="Hemphill L."/>
            <person name="Shang Y."/>
            <person name="Youmans B."/>
            <person name="Ayvaz T."/>
            <person name="Ross M."/>
            <person name="Santibanez J."/>
            <person name="Aqrawi P."/>
            <person name="Gross S."/>
            <person name="Joshi V."/>
            <person name="Fowler G."/>
            <person name="Nazareth L."/>
            <person name="Reid J."/>
            <person name="Worley K."/>
            <person name="Petrosino J."/>
            <person name="Highlander S."/>
            <person name="Gibbs R."/>
        </authorList>
    </citation>
    <scope>NUCLEOTIDE SEQUENCE [LARGE SCALE GENOMIC DNA]</scope>
    <source>
        <strain evidence="4 5">ATCC 51599</strain>
    </source>
</reference>
<dbReference type="InterPro" id="IPR012495">
    <property type="entry name" value="TadE-like_dom"/>
</dbReference>
<evidence type="ECO:0000313" key="5">
    <source>
        <dbReference type="Proteomes" id="UP000011021"/>
    </source>
</evidence>
<dbReference type="EMBL" id="AEQP01000002">
    <property type="protein sequence ID" value="EFV95608.1"/>
    <property type="molecule type" value="Genomic_DNA"/>
</dbReference>
<dbReference type="HOGENOM" id="CLU_660209_0_0_4"/>
<feature type="region of interest" description="Disordered" evidence="1">
    <location>
        <begin position="172"/>
        <end position="203"/>
    </location>
</feature>
<dbReference type="Proteomes" id="UP000011021">
    <property type="component" value="Unassembled WGS sequence"/>
</dbReference>
<evidence type="ECO:0000256" key="2">
    <source>
        <dbReference type="SAM" id="Phobius"/>
    </source>
</evidence>
<protein>
    <submittedName>
        <fullName evidence="4">Prepilin-type cleavage/methylation N-terminal domain protein</fullName>
    </submittedName>
</protein>
<dbReference type="AlphaFoldDB" id="E7RV04"/>
<evidence type="ECO:0000259" key="3">
    <source>
        <dbReference type="Pfam" id="PF07811"/>
    </source>
</evidence>
<feature type="transmembrane region" description="Helical" evidence="2">
    <location>
        <begin position="54"/>
        <end position="73"/>
    </location>
</feature>
<evidence type="ECO:0000313" key="4">
    <source>
        <dbReference type="EMBL" id="EFV95608.1"/>
    </source>
</evidence>
<feature type="domain" description="TadE-like" evidence="3">
    <location>
        <begin position="46"/>
        <end position="88"/>
    </location>
</feature>
<keyword evidence="5" id="KW-1185">Reference proteome</keyword>
<dbReference type="Pfam" id="PF07811">
    <property type="entry name" value="TadE"/>
    <property type="match status" value="1"/>
</dbReference>
<name>E7RV04_9BURK</name>
<sequence length="416" mass="43507">MRHRLCTCLVGTLREIIMNNSLMAVSASSAVPYFRDGRLQGHRQRGVSMVELVVAVPGLLLVGMAVVQMVLVFHARQSVGYALQEATRAGAVEHAGEEAILKGLASGLVPWLYGAGSMAEKMLKEQQARLHVTGGRAAQWIEVKQLSPTLESFSDWAGPALDPFGEKIAGQDEIPNDNLDNRREKTMPASGASGYRGNEPIGRSSGQTLADANMLRLEVTYGVPLRVPGVSTLFLKAMRTIHGCDSLTGLVAQGTAGSGNCLYYLQGRIPVKVVATTRMMSPARRSPLLMAAVKSNVPMGQGGTLGAGTLRPVPQRTPVQSNTGPAPQRHDPSYFMPEKGPVRWGLGQGQASAGAVPNLSSGGTVGQGTGTTTGGSLLGLVDPKPLMSTPPDASAPAVHPAVCTTADGEDKGETAG</sequence>
<keyword evidence="2" id="KW-0472">Membrane</keyword>
<accession>E7RV04</accession>
<gene>
    <name evidence="4" type="ORF">HMPREF0551_0516</name>
</gene>